<evidence type="ECO:0000256" key="1">
    <source>
        <dbReference type="ARBA" id="ARBA00004834"/>
    </source>
</evidence>
<dbReference type="Proteomes" id="UP001451571">
    <property type="component" value="Chromosome"/>
</dbReference>
<evidence type="ECO:0000256" key="6">
    <source>
        <dbReference type="SAM" id="SignalP"/>
    </source>
</evidence>
<keyword evidence="9" id="KW-1185">Reference proteome</keyword>
<reference evidence="8 9" key="1">
    <citation type="submission" date="2024-02" db="EMBL/GenBank/DDBJ databases">
        <title>Bacterial strain from lacustrine sediment.</title>
        <authorList>
            <person name="Petit C."/>
            <person name="Fadhlaoui K."/>
        </authorList>
    </citation>
    <scope>NUCLEOTIDE SEQUENCE [LARGE SCALE GENOMIC DNA]</scope>
    <source>
        <strain evidence="8 9">IPX-CK</strain>
    </source>
</reference>
<feature type="chain" id="PRO_5046606886" evidence="6">
    <location>
        <begin position="24"/>
        <end position="490"/>
    </location>
</feature>
<evidence type="ECO:0000259" key="7">
    <source>
        <dbReference type="Pfam" id="PF16369"/>
    </source>
</evidence>
<evidence type="ECO:0000313" key="9">
    <source>
        <dbReference type="Proteomes" id="UP001451571"/>
    </source>
</evidence>
<evidence type="ECO:0000313" key="8">
    <source>
        <dbReference type="EMBL" id="XAH73657.1"/>
    </source>
</evidence>
<gene>
    <name evidence="8" type="ORF">V6984_19485</name>
</gene>
<name>A0ABZ3EVH1_9FIRM</name>
<sequence>MKHGQKLISVVLLAALTAGCGQAEENFGDLPLVSAEETKVSFKNVSVHDPSIVKYDGTYYIFGSHLAAAKSDNLMDWTLIGSGVTKGNPIIPDAISEMPEAFEWAQTDTFWAPDVIQLDDGRFYMYYCNCEGSSPLSCLGLAVSDNIEGPYKDLGIFLKSGMVGEPGENGDTYDATRQPNVVDPCVFYDAEGKLWMVYGSYSGGIFILELDKNTGLPAESGYGKQLLGGNHLRIEGAYIQYNPETEYYYMFLSFGGLAADGAYNIRVCRSKTPDGPYYDSQGQDMIECTGPDGSFFDDRAAELYGVKLMGNYKWTWHEGENGEKRKGIVSPGHNSTIYDEESGKYFIIFHTRFESQGENHEVRVHQMFFNEEGWPVIAPYRYAGETAGEFEKKEAAGIYKVIKHGRQITTQMKESVDVTLHFDGTVTGAYEGSWELSDGNHLKITLGEDSYDGVLCKQYDEFGEKYVTGFTVLSEDGVAVWGSGLAAVEE</sequence>
<dbReference type="EMBL" id="CP146256">
    <property type="protein sequence ID" value="XAH73657.1"/>
    <property type="molecule type" value="Genomic_DNA"/>
</dbReference>
<keyword evidence="3 5" id="KW-0378">Hydrolase</keyword>
<dbReference type="PANTHER" id="PTHR43301">
    <property type="entry name" value="ARABINAN ENDO-1,5-ALPHA-L-ARABINOSIDASE"/>
    <property type="match status" value="1"/>
</dbReference>
<evidence type="ECO:0000256" key="3">
    <source>
        <dbReference type="ARBA" id="ARBA00022801"/>
    </source>
</evidence>
<evidence type="ECO:0000256" key="5">
    <source>
        <dbReference type="RuleBase" id="RU361187"/>
    </source>
</evidence>
<feature type="signal peptide" evidence="6">
    <location>
        <begin position="1"/>
        <end position="23"/>
    </location>
</feature>
<comment type="similarity">
    <text evidence="2 5">Belongs to the glycosyl hydrolase 43 family.</text>
</comment>
<dbReference type="SUPFAM" id="SSF75005">
    <property type="entry name" value="Arabinanase/levansucrase/invertase"/>
    <property type="match status" value="1"/>
</dbReference>
<keyword evidence="6" id="KW-0732">Signal</keyword>
<dbReference type="Gene3D" id="2.115.10.20">
    <property type="entry name" value="Glycosyl hydrolase domain, family 43"/>
    <property type="match status" value="1"/>
</dbReference>
<evidence type="ECO:0000256" key="4">
    <source>
        <dbReference type="ARBA" id="ARBA00023295"/>
    </source>
</evidence>
<dbReference type="RefSeq" id="WP_342757261.1">
    <property type="nucleotide sequence ID" value="NZ_CP146256.1"/>
</dbReference>
<keyword evidence="4 5" id="KW-0326">Glycosidase</keyword>
<dbReference type="InterPro" id="IPR032291">
    <property type="entry name" value="Abn2_C"/>
</dbReference>
<organism evidence="8 9">
    <name type="scientific">Kineothrix sedimenti</name>
    <dbReference type="NCBI Taxonomy" id="3123317"/>
    <lineage>
        <taxon>Bacteria</taxon>
        <taxon>Bacillati</taxon>
        <taxon>Bacillota</taxon>
        <taxon>Clostridia</taxon>
        <taxon>Lachnospirales</taxon>
        <taxon>Lachnospiraceae</taxon>
        <taxon>Kineothrix</taxon>
    </lineage>
</organism>
<feature type="domain" description="Extracellular endo-alpha-(1-&gt;5)-L-arabinanase C-terminal" evidence="7">
    <location>
        <begin position="379"/>
        <end position="482"/>
    </location>
</feature>
<dbReference type="InterPro" id="IPR050727">
    <property type="entry name" value="GH43_arabinanases"/>
</dbReference>
<dbReference type="Gene3D" id="2.40.128.10">
    <property type="match status" value="1"/>
</dbReference>
<accession>A0ABZ3EVH1</accession>
<comment type="pathway">
    <text evidence="1">Glycan metabolism; L-arabinan degradation.</text>
</comment>
<dbReference type="InterPro" id="IPR023296">
    <property type="entry name" value="Glyco_hydro_beta-prop_sf"/>
</dbReference>
<dbReference type="PANTHER" id="PTHR43301:SF3">
    <property type="entry name" value="ARABINAN ENDO-1,5-ALPHA-L-ARABINOSIDASE A-RELATED"/>
    <property type="match status" value="1"/>
</dbReference>
<proteinExistence type="inferred from homology"/>
<evidence type="ECO:0000256" key="2">
    <source>
        <dbReference type="ARBA" id="ARBA00009865"/>
    </source>
</evidence>
<dbReference type="Pfam" id="PF04616">
    <property type="entry name" value="Glyco_hydro_43"/>
    <property type="match status" value="1"/>
</dbReference>
<protein>
    <submittedName>
        <fullName evidence="8">Glycoside hydrolase family 43 protein</fullName>
    </submittedName>
</protein>
<dbReference type="InterPro" id="IPR006710">
    <property type="entry name" value="Glyco_hydro_43"/>
</dbReference>
<dbReference type="Pfam" id="PF16369">
    <property type="entry name" value="GH43_C"/>
    <property type="match status" value="1"/>
</dbReference>
<dbReference type="PROSITE" id="PS51257">
    <property type="entry name" value="PROKAR_LIPOPROTEIN"/>
    <property type="match status" value="1"/>
</dbReference>
<dbReference type="GO" id="GO:0016787">
    <property type="term" value="F:hydrolase activity"/>
    <property type="evidence" value="ECO:0007669"/>
    <property type="project" value="UniProtKB-KW"/>
</dbReference>
<dbReference type="CDD" id="cd18832">
    <property type="entry name" value="GH43_GsAbnA-like"/>
    <property type="match status" value="1"/>
</dbReference>